<gene>
    <name evidence="2" type="ORF">KSX_21710</name>
</gene>
<dbReference type="AlphaFoldDB" id="A0A8J3MRW6"/>
<feature type="domain" description="ATP-grasp" evidence="1">
    <location>
        <begin position="138"/>
        <end position="296"/>
    </location>
</feature>
<dbReference type="Pfam" id="PF14243">
    <property type="entry name" value="R2K_3"/>
    <property type="match status" value="1"/>
</dbReference>
<evidence type="ECO:0000259" key="1">
    <source>
        <dbReference type="Pfam" id="PF14243"/>
    </source>
</evidence>
<evidence type="ECO:0000313" key="3">
    <source>
        <dbReference type="Proteomes" id="UP000612362"/>
    </source>
</evidence>
<dbReference type="RefSeq" id="WP_220193444.1">
    <property type="nucleotide sequence ID" value="NZ_BNJF01000001.1"/>
</dbReference>
<comment type="caution">
    <text evidence="2">The sequence shown here is derived from an EMBL/GenBank/DDBJ whole genome shotgun (WGS) entry which is preliminary data.</text>
</comment>
<sequence length="299" mass="34857">MRILFCCDPLQLREPDEAYQREVNAAERAGLMYSLIDFDAFTREDNVARAVRRVGPLSAPELTIYRGWMLRPEVYGRLEKALRQRNVILLNDEQAYRHCHYLPESYTAIRAYTPSTVWLHSGRDVDMNVIMEILRPFGSKPVIVKDFVKSRKHEWFDACYISAANERGEVERVVNNFVARQDEASWHEGLVFREFVQLEPLAKHSKSGMPLSREYRRFYLDGRLIAEAPYWDEGVYGNMRPPEELFQEVVRNVKSRFFTMDIARRKNGDWLIVELGDGQVAELPQSVDIDAFYHELAGA</sequence>
<dbReference type="EMBL" id="BNJF01000001">
    <property type="protein sequence ID" value="GHO44008.1"/>
    <property type="molecule type" value="Genomic_DNA"/>
</dbReference>
<name>A0A8J3MRW6_9CHLR</name>
<reference evidence="2" key="1">
    <citation type="submission" date="2020-10" db="EMBL/GenBank/DDBJ databases">
        <title>Taxonomic study of unclassified bacteria belonging to the class Ktedonobacteria.</title>
        <authorList>
            <person name="Yabe S."/>
            <person name="Wang C.M."/>
            <person name="Zheng Y."/>
            <person name="Sakai Y."/>
            <person name="Cavaletti L."/>
            <person name="Monciardini P."/>
            <person name="Donadio S."/>
        </authorList>
    </citation>
    <scope>NUCLEOTIDE SEQUENCE</scope>
    <source>
        <strain evidence="2">SOSP1-1</strain>
    </source>
</reference>
<protein>
    <recommendedName>
        <fullName evidence="1">ATP-grasp domain-containing protein</fullName>
    </recommendedName>
</protein>
<dbReference type="InterPro" id="IPR025643">
    <property type="entry name" value="R2K_3"/>
</dbReference>
<organism evidence="2 3">
    <name type="scientific">Ktedonospora formicarum</name>
    <dbReference type="NCBI Taxonomy" id="2778364"/>
    <lineage>
        <taxon>Bacteria</taxon>
        <taxon>Bacillati</taxon>
        <taxon>Chloroflexota</taxon>
        <taxon>Ktedonobacteria</taxon>
        <taxon>Ktedonobacterales</taxon>
        <taxon>Ktedonobacteraceae</taxon>
        <taxon>Ktedonospora</taxon>
    </lineage>
</organism>
<evidence type="ECO:0000313" key="2">
    <source>
        <dbReference type="EMBL" id="GHO44008.1"/>
    </source>
</evidence>
<dbReference type="Proteomes" id="UP000612362">
    <property type="component" value="Unassembled WGS sequence"/>
</dbReference>
<keyword evidence="3" id="KW-1185">Reference proteome</keyword>
<proteinExistence type="predicted"/>
<accession>A0A8J3MRW6</accession>